<evidence type="ECO:0000256" key="2">
    <source>
        <dbReference type="ARBA" id="ARBA00023002"/>
    </source>
</evidence>
<feature type="domain" description="Aldehyde dehydrogenase" evidence="6">
    <location>
        <begin position="11"/>
        <end position="437"/>
    </location>
</feature>
<dbReference type="PANTHER" id="PTHR43570">
    <property type="entry name" value="ALDEHYDE DEHYDROGENASE"/>
    <property type="match status" value="1"/>
</dbReference>
<dbReference type="InterPro" id="IPR016163">
    <property type="entry name" value="Ald_DH_C"/>
</dbReference>
<dbReference type="Gene3D" id="3.40.309.10">
    <property type="entry name" value="Aldehyde Dehydrogenase, Chain A, domain 2"/>
    <property type="match status" value="1"/>
</dbReference>
<dbReference type="Gene3D" id="3.40.605.10">
    <property type="entry name" value="Aldehyde Dehydrogenase, Chain A, domain 1"/>
    <property type="match status" value="1"/>
</dbReference>
<proteinExistence type="inferred from homology"/>
<dbReference type="PANTHER" id="PTHR43570:SF16">
    <property type="entry name" value="ALDEHYDE DEHYDROGENASE TYPE III, ISOFORM Q"/>
    <property type="match status" value="1"/>
</dbReference>
<dbReference type="InterPro" id="IPR016162">
    <property type="entry name" value="Ald_DH_N"/>
</dbReference>
<gene>
    <name evidence="7" type="primary">aldH</name>
    <name evidence="7" type="ORF">PEPS_04960</name>
</gene>
<evidence type="ECO:0000259" key="6">
    <source>
        <dbReference type="Pfam" id="PF00171"/>
    </source>
</evidence>
<dbReference type="RefSeq" id="WP_338397545.1">
    <property type="nucleotide sequence ID" value="NZ_AP025292.1"/>
</dbReference>
<sequence length="469" mass="52509">MSETINQTLSPDQATTLLEAQQAYFQQQHTRDLSFRKRQLQKLLQAVENFEPELTEAVQRDFRKSTFETFITEIGMLKVEIKHALKHLKKWTKPQVQGGLSLVNFPARNFLYQEPLGVSLIIAPWNYPILLALSPLIGAIAAGCCAVIKPSELTPHTSAVLKRLITSTFLPEYISLVEGGAETASELLSMPFNHIFFTGSSKVGQIVAKAAAEQMIPATLELGGKSPVIVHRDADIEVAARRVVWGKFLNAGQTCVAPDYVLVHREVHDAFVEALQVEVIKAYGDNIQQNEDYPRIISNKHYKRLEAMLQPDKVAFGGVCDELDLYISPTVMVGVAVEDAVMQEEIFGPVLPILSYDGINEIAPILNKLSHPLAFYVFSENRHFTNYFIENFPFGGGCINDVVAHLAEQQLPFGGMGKSGYGQYHGRYSVEAFSHRKGVMKKPTFLDVPFRYAPYGGKLKLMRQLFQWF</sequence>
<dbReference type="InterPro" id="IPR015590">
    <property type="entry name" value="Aldehyde_DH_dom"/>
</dbReference>
<keyword evidence="2 3" id="KW-0560">Oxidoreductase</keyword>
<dbReference type="PROSITE" id="PS00687">
    <property type="entry name" value="ALDEHYDE_DEHYDR_GLU"/>
    <property type="match status" value="1"/>
</dbReference>
<dbReference type="SUPFAM" id="SSF53720">
    <property type="entry name" value="ALDH-like"/>
    <property type="match status" value="1"/>
</dbReference>
<evidence type="ECO:0000256" key="3">
    <source>
        <dbReference type="PIRNR" id="PIRNR036492"/>
    </source>
</evidence>
<feature type="active site" evidence="4">
    <location>
        <position position="221"/>
    </location>
</feature>
<dbReference type="EMBL" id="AP025292">
    <property type="protein sequence ID" value="BDC98215.1"/>
    <property type="molecule type" value="Genomic_DNA"/>
</dbReference>
<evidence type="ECO:0000313" key="7">
    <source>
        <dbReference type="EMBL" id="BDC98215.1"/>
    </source>
</evidence>
<dbReference type="CDD" id="cd07136">
    <property type="entry name" value="ALDH_YwdH-P39616"/>
    <property type="match status" value="1"/>
</dbReference>
<keyword evidence="8" id="KW-1185">Reference proteome</keyword>
<reference evidence="7 8" key="1">
    <citation type="submission" date="2021-12" db="EMBL/GenBank/DDBJ databases">
        <title>Genome sequencing of bacteria with rrn-lacking chromosome and rrn-plasmid.</title>
        <authorList>
            <person name="Anda M."/>
            <person name="Iwasaki W."/>
        </authorList>
    </citation>
    <scope>NUCLEOTIDE SEQUENCE [LARGE SCALE GENOMIC DNA]</scope>
    <source>
        <strain evidence="7 8">NBRC 101262</strain>
    </source>
</reference>
<dbReference type="Pfam" id="PF00171">
    <property type="entry name" value="Aldedh"/>
    <property type="match status" value="1"/>
</dbReference>
<evidence type="ECO:0000313" key="8">
    <source>
        <dbReference type="Proteomes" id="UP001354989"/>
    </source>
</evidence>
<organism evidence="7 8">
    <name type="scientific">Persicobacter psychrovividus</name>
    <dbReference type="NCBI Taxonomy" id="387638"/>
    <lineage>
        <taxon>Bacteria</taxon>
        <taxon>Pseudomonadati</taxon>
        <taxon>Bacteroidota</taxon>
        <taxon>Cytophagia</taxon>
        <taxon>Cytophagales</taxon>
        <taxon>Persicobacteraceae</taxon>
        <taxon>Persicobacter</taxon>
    </lineage>
</organism>
<protein>
    <recommendedName>
        <fullName evidence="3">Aldehyde dehydrogenase</fullName>
    </recommendedName>
</protein>
<dbReference type="InterPro" id="IPR016160">
    <property type="entry name" value="Ald_DH_CS_CYS"/>
</dbReference>
<dbReference type="InterPro" id="IPR012394">
    <property type="entry name" value="Aldehyde_DH_NAD(P)"/>
</dbReference>
<evidence type="ECO:0000256" key="1">
    <source>
        <dbReference type="ARBA" id="ARBA00009986"/>
    </source>
</evidence>
<name>A0ABN6L507_9BACT</name>
<evidence type="ECO:0000256" key="4">
    <source>
        <dbReference type="PROSITE-ProRule" id="PRU10007"/>
    </source>
</evidence>
<accession>A0ABN6L507</accession>
<dbReference type="Proteomes" id="UP001354989">
    <property type="component" value="Chromosome"/>
</dbReference>
<dbReference type="PIRSF" id="PIRSF036492">
    <property type="entry name" value="ALDH"/>
    <property type="match status" value="1"/>
</dbReference>
<comment type="similarity">
    <text evidence="1 3 5">Belongs to the aldehyde dehydrogenase family.</text>
</comment>
<evidence type="ECO:0000256" key="5">
    <source>
        <dbReference type="RuleBase" id="RU003345"/>
    </source>
</evidence>
<dbReference type="InterPro" id="IPR016161">
    <property type="entry name" value="Ald_DH/histidinol_DH"/>
</dbReference>
<dbReference type="InterPro" id="IPR029510">
    <property type="entry name" value="Ald_DH_CS_GLU"/>
</dbReference>
<dbReference type="PROSITE" id="PS00070">
    <property type="entry name" value="ALDEHYDE_DEHYDR_CYS"/>
    <property type="match status" value="1"/>
</dbReference>